<evidence type="ECO:0000256" key="6">
    <source>
        <dbReference type="ARBA" id="ARBA00023118"/>
    </source>
</evidence>
<evidence type="ECO:0000256" key="9">
    <source>
        <dbReference type="SAM" id="MobiDB-lite"/>
    </source>
</evidence>
<keyword evidence="1 8" id="KW-0540">Nuclease</keyword>
<comment type="similarity">
    <text evidence="8">Belongs to the CRISPR-associated endonuclease Cas1 family.</text>
</comment>
<accession>A0ABS5RBE6</accession>
<evidence type="ECO:0000313" key="11">
    <source>
        <dbReference type="Proteomes" id="UP001166585"/>
    </source>
</evidence>
<feature type="binding site" evidence="8">
    <location>
        <position position="230"/>
    </location>
    <ligand>
        <name>Mn(2+)</name>
        <dbReference type="ChEBI" id="CHEBI:29035"/>
    </ligand>
</feature>
<evidence type="ECO:0000256" key="5">
    <source>
        <dbReference type="ARBA" id="ARBA00022842"/>
    </source>
</evidence>
<dbReference type="InterPro" id="IPR042206">
    <property type="entry name" value="CRISPR-assoc_Cas1_C"/>
</dbReference>
<sequence length="326" mass="35191">MLLGRLGLETARLPHADRHGLLLLDRGALTVEAGCLRFASAGGGAVERGDYTIPHQSISLLLLGPGSMVSHDALRLLARHGAGLAAVGDDGVRLYTAPPLMPDFSHLARRQAELWADANRGRLDVARRMYAWRLGEVLPHRDIAVLRGIEGARVKALYANLAQRFGLAWKGRRYDRADPLAADLPNQALNHAASAVEGAAAIAVTATATIPQLGFVHEDSGQSFVLDVADLFRDAITVPCAFRAVGVQKKAPHLSIERVTRRLVGETLRREDVIAAMIDRIKALFSAEASGDAPMRRARKATAGDRARLEQEITRPDDAHDRSGDA</sequence>
<dbReference type="InterPro" id="IPR050646">
    <property type="entry name" value="Cas1"/>
</dbReference>
<keyword evidence="8" id="KW-0464">Manganese</keyword>
<dbReference type="Proteomes" id="UP001166585">
    <property type="component" value="Unassembled WGS sequence"/>
</dbReference>
<organism evidence="10 11">
    <name type="scientific">Ancylobacter radicis</name>
    <dbReference type="NCBI Taxonomy" id="2836179"/>
    <lineage>
        <taxon>Bacteria</taxon>
        <taxon>Pseudomonadati</taxon>
        <taxon>Pseudomonadota</taxon>
        <taxon>Alphaproteobacteria</taxon>
        <taxon>Hyphomicrobiales</taxon>
        <taxon>Xanthobacteraceae</taxon>
        <taxon>Ancylobacter</taxon>
    </lineage>
</organism>
<keyword evidence="2 8" id="KW-0479">Metal-binding</keyword>
<evidence type="ECO:0000313" key="10">
    <source>
        <dbReference type="EMBL" id="MBS9478980.1"/>
    </source>
</evidence>
<dbReference type="InterPro" id="IPR042211">
    <property type="entry name" value="CRISPR-assoc_Cas1_N"/>
</dbReference>
<dbReference type="NCBIfam" id="TIGR03638">
    <property type="entry name" value="cas1_ECOLI"/>
    <property type="match status" value="1"/>
</dbReference>
<reference evidence="10" key="1">
    <citation type="submission" date="2021-05" db="EMBL/GenBank/DDBJ databases">
        <authorList>
            <person name="Sun Q."/>
            <person name="Inoue M."/>
        </authorList>
    </citation>
    <scope>NUCLEOTIDE SEQUENCE</scope>
    <source>
        <strain evidence="10">VKM B-3255</strain>
    </source>
</reference>
<comment type="cofactor">
    <cofactor evidence="8">
        <name>Mg(2+)</name>
        <dbReference type="ChEBI" id="CHEBI:18420"/>
    </cofactor>
    <cofactor evidence="8">
        <name>Mn(2+)</name>
        <dbReference type="ChEBI" id="CHEBI:29035"/>
    </cofactor>
</comment>
<keyword evidence="5 8" id="KW-0460">Magnesium</keyword>
<feature type="compositionally biased region" description="Basic and acidic residues" evidence="9">
    <location>
        <begin position="302"/>
        <end position="326"/>
    </location>
</feature>
<dbReference type="Gene3D" id="1.20.120.920">
    <property type="entry name" value="CRISPR-associated endonuclease Cas1, C-terminal domain"/>
    <property type="match status" value="1"/>
</dbReference>
<keyword evidence="7 8" id="KW-0238">DNA-binding</keyword>
<protein>
    <recommendedName>
        <fullName evidence="8">CRISPR-associated endonuclease Cas1</fullName>
        <ecNumber evidence="8">3.1.-.-</ecNumber>
    </recommendedName>
</protein>
<dbReference type="PANTHER" id="PTHR34353:SF3">
    <property type="entry name" value="CRISPR-ASSOCIATED ENDONUCLEASE CAS1"/>
    <property type="match status" value="1"/>
</dbReference>
<feature type="binding site" evidence="8">
    <location>
        <position position="217"/>
    </location>
    <ligand>
        <name>Mn(2+)</name>
        <dbReference type="ChEBI" id="CHEBI:29035"/>
    </ligand>
</feature>
<gene>
    <name evidence="10" type="primary">cas1e</name>
    <name evidence="8" type="synonym">cas1</name>
    <name evidence="10" type="ORF">KIP89_17870</name>
</gene>
<dbReference type="PANTHER" id="PTHR34353">
    <property type="entry name" value="CRISPR-ASSOCIATED ENDONUCLEASE CAS1 1"/>
    <property type="match status" value="1"/>
</dbReference>
<keyword evidence="11" id="KW-1185">Reference proteome</keyword>
<evidence type="ECO:0000256" key="8">
    <source>
        <dbReference type="HAMAP-Rule" id="MF_01470"/>
    </source>
</evidence>
<evidence type="ECO:0000256" key="2">
    <source>
        <dbReference type="ARBA" id="ARBA00022723"/>
    </source>
</evidence>
<dbReference type="GO" id="GO:0004519">
    <property type="term" value="F:endonuclease activity"/>
    <property type="evidence" value="ECO:0007669"/>
    <property type="project" value="UniProtKB-KW"/>
</dbReference>
<dbReference type="InterPro" id="IPR002729">
    <property type="entry name" value="CRISPR-assoc_Cas1"/>
</dbReference>
<dbReference type="HAMAP" id="MF_01470">
    <property type="entry name" value="Cas1"/>
    <property type="match status" value="1"/>
</dbReference>
<keyword evidence="6 8" id="KW-0051">Antiviral defense</keyword>
<evidence type="ECO:0000256" key="1">
    <source>
        <dbReference type="ARBA" id="ARBA00022722"/>
    </source>
</evidence>
<dbReference type="EC" id="3.1.-.-" evidence="8"/>
<evidence type="ECO:0000256" key="4">
    <source>
        <dbReference type="ARBA" id="ARBA00022801"/>
    </source>
</evidence>
<dbReference type="EMBL" id="JAHCQH010000022">
    <property type="protein sequence ID" value="MBS9478980.1"/>
    <property type="molecule type" value="Genomic_DNA"/>
</dbReference>
<proteinExistence type="inferred from homology"/>
<name>A0ABS5RBE6_9HYPH</name>
<dbReference type="InterPro" id="IPR019851">
    <property type="entry name" value="CRISPR-assoc_Cas1_ECOLI"/>
</dbReference>
<dbReference type="Gene3D" id="3.100.10.20">
    <property type="entry name" value="CRISPR-associated endonuclease Cas1, N-terminal domain"/>
    <property type="match status" value="1"/>
</dbReference>
<evidence type="ECO:0000256" key="7">
    <source>
        <dbReference type="ARBA" id="ARBA00023125"/>
    </source>
</evidence>
<dbReference type="RefSeq" id="WP_213756958.1">
    <property type="nucleotide sequence ID" value="NZ_JAHCQH010000022.1"/>
</dbReference>
<comment type="caution">
    <text evidence="10">The sequence shown here is derived from an EMBL/GenBank/DDBJ whole genome shotgun (WGS) entry which is preliminary data.</text>
</comment>
<evidence type="ECO:0000256" key="3">
    <source>
        <dbReference type="ARBA" id="ARBA00022759"/>
    </source>
</evidence>
<keyword evidence="4 8" id="KW-0378">Hydrolase</keyword>
<keyword evidence="3 8" id="KW-0255">Endonuclease</keyword>
<comment type="function">
    <text evidence="8">CRISPR (clustered regularly interspaced short palindromic repeat), is an adaptive immune system that provides protection against mobile genetic elements (viruses, transposable elements and conjugative plasmids). CRISPR clusters contain spacers, sequences complementary to antecedent mobile elements, and target invading nucleic acids. CRISPR clusters are transcribed and processed into CRISPR RNA (crRNA). Acts as a dsDNA endonuclease. Involved in the integration of spacer DNA into the CRISPR cassette.</text>
</comment>
<comment type="subunit">
    <text evidence="8">Homodimer, forms a heterotetramer with a Cas2 homodimer.</text>
</comment>
<feature type="binding site" evidence="8">
    <location>
        <position position="150"/>
    </location>
    <ligand>
        <name>Mn(2+)</name>
        <dbReference type="ChEBI" id="CHEBI:29035"/>
    </ligand>
</feature>
<feature type="region of interest" description="Disordered" evidence="9">
    <location>
        <begin position="292"/>
        <end position="326"/>
    </location>
</feature>
<dbReference type="Pfam" id="PF01867">
    <property type="entry name" value="Cas_Cas1"/>
    <property type="match status" value="1"/>
</dbReference>